<evidence type="ECO:0000313" key="4">
    <source>
        <dbReference type="Proteomes" id="UP000199400"/>
    </source>
</evidence>
<dbReference type="SUPFAM" id="SSF69318">
    <property type="entry name" value="Integrin alpha N-terminal domain"/>
    <property type="match status" value="4"/>
</dbReference>
<proteinExistence type="predicted"/>
<gene>
    <name evidence="3" type="ORF">SAMN02745121_02982</name>
</gene>
<feature type="region of interest" description="Disordered" evidence="2">
    <location>
        <begin position="266"/>
        <end position="288"/>
    </location>
</feature>
<dbReference type="PROSITE" id="PS51257">
    <property type="entry name" value="PROKAR_LIPOPROTEIN"/>
    <property type="match status" value="1"/>
</dbReference>
<evidence type="ECO:0000256" key="1">
    <source>
        <dbReference type="ARBA" id="ARBA00022729"/>
    </source>
</evidence>
<evidence type="ECO:0000313" key="3">
    <source>
        <dbReference type="EMBL" id="SFE09043.1"/>
    </source>
</evidence>
<dbReference type="InterPro" id="IPR028994">
    <property type="entry name" value="Integrin_alpha_N"/>
</dbReference>
<dbReference type="PANTHER" id="PTHR44103">
    <property type="entry name" value="PROPROTEIN CONVERTASE P"/>
    <property type="match status" value="1"/>
</dbReference>
<dbReference type="RefSeq" id="WP_100792938.1">
    <property type="nucleotide sequence ID" value="NZ_FOMX01000008.1"/>
</dbReference>
<name>A0A1I1XT75_9BACT</name>
<organism evidence="3 4">
    <name type="scientific">Nannocystis exedens</name>
    <dbReference type="NCBI Taxonomy" id="54"/>
    <lineage>
        <taxon>Bacteria</taxon>
        <taxon>Pseudomonadati</taxon>
        <taxon>Myxococcota</taxon>
        <taxon>Polyangia</taxon>
        <taxon>Nannocystales</taxon>
        <taxon>Nannocystaceae</taxon>
        <taxon>Nannocystis</taxon>
    </lineage>
</organism>
<protein>
    <submittedName>
        <fullName evidence="3">Repeat domain-containing protein</fullName>
    </submittedName>
</protein>
<reference evidence="4" key="1">
    <citation type="submission" date="2016-10" db="EMBL/GenBank/DDBJ databases">
        <authorList>
            <person name="Varghese N."/>
            <person name="Submissions S."/>
        </authorList>
    </citation>
    <scope>NUCLEOTIDE SEQUENCE [LARGE SCALE GENOMIC DNA]</scope>
    <source>
        <strain evidence="4">ATCC 25963</strain>
    </source>
</reference>
<dbReference type="InterPro" id="IPR013517">
    <property type="entry name" value="FG-GAP"/>
</dbReference>
<dbReference type="Proteomes" id="UP000199400">
    <property type="component" value="Unassembled WGS sequence"/>
</dbReference>
<sequence length="1029" mass="108477">MAPRRSSAPRIFGLAALGVLVGLACGGDDVCGPHAWWCDDEDEWRPRSTPIDDAVLVDFDGDGDHEAVVLSREGQKLTLARGASVRAWRTSLQLTEKPVALAALPGEVAVALTEPPQVALFGMDDDGRLVRRRDIALREEPFRLDAADLDGDGAPELLVAMREAHAIAVIDPRAGESREYPAGDDPVDIEVGDLDGDGHADVVVIDFTSEALQVLRGAGDGTLKPAVASPSAPQFYLALVDYDGDGDLDAVARNVVDETVLVQRNDGHGRFSSPTALPTPGGASGNAGLAASAASASGLASVSVARDDVLATWVGKGASWLGRVEQALPRAYWTGPGPAGELLAGARNYLGRYAWQPGFSPLQLWRSIPLPLGDGGALATGDLDGDHLLDFAAASATALHLFHGRADRGFELTTQFSLEAPATAMVIGDVSGDGRDDIVLDEGDDVRAWIAGEDGQWLIGPRASTGVPARVLVPLRAGPDAPRAIAVLPTRVQYEDVEVPGARVLRFDADGLATATAIVDDLIVDALAPVDLDADGVDEPLILGRRGDVQVLTHLAPAGDAYEPTFEHDLEDLLGISPFPTQNLAAGDLDGDGDPEVLFGHEQTRARIDGLADGAPVATIEEQPAPTHLHDLDGDGSLDVVNFVHRVLSYQRGQGDGTFAPQIFQHEFPDGVEFALASRPDGQFDLAELAGSSVASYLVREVNRPAPLGRGFNLHGAGLTLLGTDLDGDGHDDVAFQAEGGIGWSWGSETDPLTRADGVAFSGWNRGLGVGDLDGDGAAEVLTVSIIDTIHAFRVHPRLAEQPLVFAEARTGNSDLAVADLDGDGHPDVLALRLGGAIELAVAYGTAEPFTFGPWQTAVDLPLGDLATFQLGDVDGDGDLDVLFQLQEHPPVLVRNEGSRAFADPVGVLGTRARFAPVGPGARVELVTQDWPTIYRHEDGDPDRRVALVHDEDGVLLEAADADADGRYDLTVIEPEATFAWLRRDDGPARIQLVEGPLHAVAYPDVDGDGRPDLVGLVGDVLYIRRSGR</sequence>
<dbReference type="STRING" id="54.SAMN02745121_02982"/>
<dbReference type="AlphaFoldDB" id="A0A1I1XT75"/>
<dbReference type="Pfam" id="PF13517">
    <property type="entry name" value="FG-GAP_3"/>
    <property type="match status" value="4"/>
</dbReference>
<dbReference type="OrthoDB" id="284043at2"/>
<evidence type="ECO:0000256" key="2">
    <source>
        <dbReference type="SAM" id="MobiDB-lite"/>
    </source>
</evidence>
<dbReference type="EMBL" id="FOMX01000008">
    <property type="protein sequence ID" value="SFE09043.1"/>
    <property type="molecule type" value="Genomic_DNA"/>
</dbReference>
<accession>A0A1I1XT75</accession>
<keyword evidence="1" id="KW-0732">Signal</keyword>
<keyword evidence="4" id="KW-1185">Reference proteome</keyword>
<dbReference type="PANTHER" id="PTHR44103:SF1">
    <property type="entry name" value="PROPROTEIN CONVERTASE P"/>
    <property type="match status" value="1"/>
</dbReference>